<keyword evidence="6" id="KW-0312">Gluconeogenesis</keyword>
<dbReference type="PANTHER" id="PTHR48078">
    <property type="entry name" value="THREONINE DEHYDRATASE, MITOCHONDRIAL-RELATED"/>
    <property type="match status" value="1"/>
</dbReference>
<dbReference type="GO" id="GO:0005737">
    <property type="term" value="C:cytoplasm"/>
    <property type="evidence" value="ECO:0007669"/>
    <property type="project" value="UniProtKB-SubCell"/>
</dbReference>
<comment type="catalytic activity">
    <reaction evidence="10">
        <text>L-serine = pyruvate + NH4(+)</text>
        <dbReference type="Rhea" id="RHEA:19169"/>
        <dbReference type="ChEBI" id="CHEBI:15361"/>
        <dbReference type="ChEBI" id="CHEBI:28938"/>
        <dbReference type="ChEBI" id="CHEBI:33384"/>
        <dbReference type="EC" id="4.3.1.17"/>
    </reaction>
</comment>
<dbReference type="Pfam" id="PF00291">
    <property type="entry name" value="PALP"/>
    <property type="match status" value="1"/>
</dbReference>
<evidence type="ECO:0000256" key="1">
    <source>
        <dbReference type="ARBA" id="ARBA00001933"/>
    </source>
</evidence>
<evidence type="ECO:0000256" key="5">
    <source>
        <dbReference type="ARBA" id="ARBA00012093"/>
    </source>
</evidence>
<dbReference type="InterPro" id="IPR001926">
    <property type="entry name" value="TrpB-like_PALP"/>
</dbReference>
<evidence type="ECO:0000259" key="11">
    <source>
        <dbReference type="Pfam" id="PF00291"/>
    </source>
</evidence>
<evidence type="ECO:0000256" key="3">
    <source>
        <dbReference type="ARBA" id="ARBA00004742"/>
    </source>
</evidence>
<evidence type="ECO:0000256" key="4">
    <source>
        <dbReference type="ARBA" id="ARBA00010869"/>
    </source>
</evidence>
<comment type="subcellular location">
    <subcellularLocation>
        <location evidence="2">Cytoplasm</location>
    </subcellularLocation>
</comment>
<keyword evidence="13" id="KW-1185">Reference proteome</keyword>
<dbReference type="GO" id="GO:0006567">
    <property type="term" value="P:L-threonine catabolic process"/>
    <property type="evidence" value="ECO:0007669"/>
    <property type="project" value="TreeGrafter"/>
</dbReference>
<proteinExistence type="inferred from homology"/>
<evidence type="ECO:0000256" key="6">
    <source>
        <dbReference type="ARBA" id="ARBA00022432"/>
    </source>
</evidence>
<dbReference type="GO" id="GO:0003941">
    <property type="term" value="F:L-serine ammonia-lyase activity"/>
    <property type="evidence" value="ECO:0007669"/>
    <property type="project" value="UniProtKB-EC"/>
</dbReference>
<dbReference type="GO" id="GO:0006094">
    <property type="term" value="P:gluconeogenesis"/>
    <property type="evidence" value="ECO:0007669"/>
    <property type="project" value="UniProtKB-KW"/>
</dbReference>
<evidence type="ECO:0000256" key="8">
    <source>
        <dbReference type="ARBA" id="ARBA00022898"/>
    </source>
</evidence>
<dbReference type="Proteomes" id="UP001219355">
    <property type="component" value="Chromosome 4"/>
</dbReference>
<evidence type="ECO:0000313" key="13">
    <source>
        <dbReference type="Proteomes" id="UP001219355"/>
    </source>
</evidence>
<protein>
    <recommendedName>
        <fullName evidence="5">L-serine ammonia-lyase</fullName>
        <ecNumber evidence="5">4.3.1.17</ecNumber>
    </recommendedName>
</protein>
<dbReference type="EMBL" id="CP120630">
    <property type="protein sequence ID" value="WEW61304.1"/>
    <property type="molecule type" value="Genomic_DNA"/>
</dbReference>
<dbReference type="AlphaFoldDB" id="A0AAF0IP91"/>
<dbReference type="InterPro" id="IPR036052">
    <property type="entry name" value="TrpB-like_PALP_sf"/>
</dbReference>
<gene>
    <name evidence="12" type="primary">CHA1</name>
    <name evidence="12" type="ORF">PRK78_006794</name>
</gene>
<dbReference type="SUPFAM" id="SSF53686">
    <property type="entry name" value="Tryptophan synthase beta subunit-like PLP-dependent enzymes"/>
    <property type="match status" value="1"/>
</dbReference>
<sequence>MGSFEDPRQLRKPKPWIETPLIESASLSRAAGCRIFLKLENLQPSGSFKSRAIGNLVLSYVSDPANQGKHLHFFIASAGNAGLAAATAASALSYPCTVCIPMSTKPVMVNKLQEAGATVVQQGANLDDAGSHMRTIMESLRGKSADGGGGGGAKPVVPIALHPFDHEKIWEGVSTLVDELAYQMPPREDDFQQSEFASEALPIDGIICSVGGGGLMNGLILGIERQERMCGKAKAGSMYGGSSERRKNVHIIATETQGADALAQAVTAGSLVSLPGISSLATSLGAIRVAQRTLDNTLHPPAGVKVHPLVLQDADAAKGVLKLAEAQKLLVELACGVCVEAAIGPTSWGKNRKQIQEKRVTGAHKVVSDVKGYGAQTELQSYLGRFIPNFGPQSRVVIVVCGGSNVSLEMAAEWRQRLDEGWGAENKITA</sequence>
<dbReference type="InterPro" id="IPR000634">
    <property type="entry name" value="Ser/Thr_deHydtase_PyrdxlP-BS"/>
</dbReference>
<evidence type="ECO:0000256" key="7">
    <source>
        <dbReference type="ARBA" id="ARBA00022490"/>
    </source>
</evidence>
<dbReference type="GO" id="GO:0004794">
    <property type="term" value="F:threonine deaminase activity"/>
    <property type="evidence" value="ECO:0007669"/>
    <property type="project" value="TreeGrafter"/>
</dbReference>
<comment type="pathway">
    <text evidence="3">Carbohydrate biosynthesis; gluconeogenesis.</text>
</comment>
<keyword evidence="7" id="KW-0963">Cytoplasm</keyword>
<evidence type="ECO:0000313" key="12">
    <source>
        <dbReference type="EMBL" id="WEW61304.1"/>
    </source>
</evidence>
<evidence type="ECO:0000256" key="9">
    <source>
        <dbReference type="ARBA" id="ARBA00023239"/>
    </source>
</evidence>
<dbReference type="Gene3D" id="3.40.50.1100">
    <property type="match status" value="2"/>
</dbReference>
<accession>A0AAF0IP91</accession>
<dbReference type="GO" id="GO:0030170">
    <property type="term" value="F:pyridoxal phosphate binding"/>
    <property type="evidence" value="ECO:0007669"/>
    <property type="project" value="InterPro"/>
</dbReference>
<keyword evidence="9 12" id="KW-0456">Lyase</keyword>
<keyword evidence="8" id="KW-0663">Pyridoxal phosphate</keyword>
<comment type="cofactor">
    <cofactor evidence="1">
        <name>pyridoxal 5'-phosphate</name>
        <dbReference type="ChEBI" id="CHEBI:597326"/>
    </cofactor>
</comment>
<dbReference type="FunFam" id="3.40.50.1100:FF:000040">
    <property type="entry name" value="L-serine dehydratase, putative"/>
    <property type="match status" value="1"/>
</dbReference>
<feature type="domain" description="Tryptophan synthase beta chain-like PALP" evidence="11">
    <location>
        <begin position="18"/>
        <end position="342"/>
    </location>
</feature>
<comment type="similarity">
    <text evidence="4">Belongs to the serine/threonine dehydratase family.</text>
</comment>
<dbReference type="GO" id="GO:0009097">
    <property type="term" value="P:isoleucine biosynthetic process"/>
    <property type="evidence" value="ECO:0007669"/>
    <property type="project" value="TreeGrafter"/>
</dbReference>
<organism evidence="12 13">
    <name type="scientific">Emydomyces testavorans</name>
    <dbReference type="NCBI Taxonomy" id="2070801"/>
    <lineage>
        <taxon>Eukaryota</taxon>
        <taxon>Fungi</taxon>
        <taxon>Dikarya</taxon>
        <taxon>Ascomycota</taxon>
        <taxon>Pezizomycotina</taxon>
        <taxon>Eurotiomycetes</taxon>
        <taxon>Eurotiomycetidae</taxon>
        <taxon>Onygenales</taxon>
        <taxon>Nannizziopsiaceae</taxon>
        <taxon>Emydomyces</taxon>
    </lineage>
</organism>
<evidence type="ECO:0000256" key="10">
    <source>
        <dbReference type="ARBA" id="ARBA00049406"/>
    </source>
</evidence>
<dbReference type="InterPro" id="IPR050147">
    <property type="entry name" value="Ser/Thr_Dehydratase"/>
</dbReference>
<dbReference type="PANTHER" id="PTHR48078:SF4">
    <property type="entry name" value="DEHYDRATASE, PUTATIVE (AFU_ORTHOLOGUE AFUA_4G07810)-RELATED"/>
    <property type="match status" value="1"/>
</dbReference>
<dbReference type="GO" id="GO:0006565">
    <property type="term" value="P:L-serine catabolic process"/>
    <property type="evidence" value="ECO:0007669"/>
    <property type="project" value="TreeGrafter"/>
</dbReference>
<dbReference type="EC" id="4.3.1.17" evidence="5"/>
<dbReference type="PROSITE" id="PS00165">
    <property type="entry name" value="DEHYDRATASE_SER_THR"/>
    <property type="match status" value="1"/>
</dbReference>
<evidence type="ECO:0000256" key="2">
    <source>
        <dbReference type="ARBA" id="ARBA00004496"/>
    </source>
</evidence>
<name>A0AAF0IP91_9EURO</name>
<reference evidence="12" key="1">
    <citation type="submission" date="2023-03" db="EMBL/GenBank/DDBJ databases">
        <title>Emydomyces testavorans Genome Sequence.</title>
        <authorList>
            <person name="Hoyer L."/>
        </authorList>
    </citation>
    <scope>NUCLEOTIDE SEQUENCE</scope>
    <source>
        <strain evidence="12">16-2883</strain>
    </source>
</reference>